<feature type="compositionally biased region" description="Polar residues" evidence="1">
    <location>
        <begin position="57"/>
        <end position="72"/>
    </location>
</feature>
<feature type="compositionally biased region" description="Polar residues" evidence="1">
    <location>
        <begin position="118"/>
        <end position="130"/>
    </location>
</feature>
<sequence>METLTMAIPESLMKDNYSIPVDNSPEKGEENGYVQDKPSFTSSSAKKTSESPVKENLTPSATRTTAPSEISPSVTQMKYRWSFSSSKRSFGSSKDEAFFDTNQWLQSDSEDDFFSVNGEFTPSRGNTPKCSFSDKHPRFHNPLFEEEKPRAASFSYAPAPRRKKLAELFRESDTTEYKSLKKKLGPSVVTGHKGNNTIPGQRRRSWKRGFPIWNFEKVVYETIQAVRASSGTRGDQHVGGSGEGRKRTGRRRHDEREESPTPMKLGNLFKGKRAEQMNGSCGGDPWRCLS</sequence>
<dbReference type="AlphaFoldDB" id="A0A078IUK5"/>
<feature type="region of interest" description="Disordered" evidence="1">
    <location>
        <begin position="1"/>
        <end position="72"/>
    </location>
</feature>
<organism evidence="2 3">
    <name type="scientific">Brassica napus</name>
    <name type="common">Rape</name>
    <dbReference type="NCBI Taxonomy" id="3708"/>
    <lineage>
        <taxon>Eukaryota</taxon>
        <taxon>Viridiplantae</taxon>
        <taxon>Streptophyta</taxon>
        <taxon>Embryophyta</taxon>
        <taxon>Tracheophyta</taxon>
        <taxon>Spermatophyta</taxon>
        <taxon>Magnoliopsida</taxon>
        <taxon>eudicotyledons</taxon>
        <taxon>Gunneridae</taxon>
        <taxon>Pentapetalae</taxon>
        <taxon>rosids</taxon>
        <taxon>malvids</taxon>
        <taxon>Brassicales</taxon>
        <taxon>Brassicaceae</taxon>
        <taxon>Brassiceae</taxon>
        <taxon>Brassica</taxon>
    </lineage>
</organism>
<dbReference type="OMA" id="EQMNGSC"/>
<reference evidence="2 3" key="1">
    <citation type="journal article" date="2014" name="Science">
        <title>Plant genetics. Early allopolyploid evolution in the post-Neolithic Brassica napus oilseed genome.</title>
        <authorList>
            <person name="Chalhoub B."/>
            <person name="Denoeud F."/>
            <person name="Liu S."/>
            <person name="Parkin I.A."/>
            <person name="Tang H."/>
            <person name="Wang X."/>
            <person name="Chiquet J."/>
            <person name="Belcram H."/>
            <person name="Tong C."/>
            <person name="Samans B."/>
            <person name="Correa M."/>
            <person name="Da Silva C."/>
            <person name="Just J."/>
            <person name="Falentin C."/>
            <person name="Koh C.S."/>
            <person name="Le Clainche I."/>
            <person name="Bernard M."/>
            <person name="Bento P."/>
            <person name="Noel B."/>
            <person name="Labadie K."/>
            <person name="Alberti A."/>
            <person name="Charles M."/>
            <person name="Arnaud D."/>
            <person name="Guo H."/>
            <person name="Daviaud C."/>
            <person name="Alamery S."/>
            <person name="Jabbari K."/>
            <person name="Zhao M."/>
            <person name="Edger P.P."/>
            <person name="Chelaifa H."/>
            <person name="Tack D."/>
            <person name="Lassalle G."/>
            <person name="Mestiri I."/>
            <person name="Schnel N."/>
            <person name="Le Paslier M.C."/>
            <person name="Fan G."/>
            <person name="Renault V."/>
            <person name="Bayer P.E."/>
            <person name="Golicz A.A."/>
            <person name="Manoli S."/>
            <person name="Lee T.H."/>
            <person name="Thi V.H."/>
            <person name="Chalabi S."/>
            <person name="Hu Q."/>
            <person name="Fan C."/>
            <person name="Tollenaere R."/>
            <person name="Lu Y."/>
            <person name="Battail C."/>
            <person name="Shen J."/>
            <person name="Sidebottom C.H."/>
            <person name="Wang X."/>
            <person name="Canaguier A."/>
            <person name="Chauveau A."/>
            <person name="Berard A."/>
            <person name="Deniot G."/>
            <person name="Guan M."/>
            <person name="Liu Z."/>
            <person name="Sun F."/>
            <person name="Lim Y.P."/>
            <person name="Lyons E."/>
            <person name="Town C.D."/>
            <person name="Bancroft I."/>
            <person name="Wang X."/>
            <person name="Meng J."/>
            <person name="Ma J."/>
            <person name="Pires J.C."/>
            <person name="King G.J."/>
            <person name="Brunel D."/>
            <person name="Delourme R."/>
            <person name="Renard M."/>
            <person name="Aury J.M."/>
            <person name="Adams K.L."/>
            <person name="Batley J."/>
            <person name="Snowdon R.J."/>
            <person name="Tost J."/>
            <person name="Edwards D."/>
            <person name="Zhou Y."/>
            <person name="Hua W."/>
            <person name="Sharpe A.G."/>
            <person name="Paterson A.H."/>
            <person name="Guan C."/>
            <person name="Wincker P."/>
        </authorList>
    </citation>
    <scope>NUCLEOTIDE SEQUENCE [LARGE SCALE GENOMIC DNA]</scope>
    <source>
        <strain evidence="3">cv. Darmor-bzh</strain>
    </source>
</reference>
<gene>
    <name evidence="2" type="primary">BnaA04g10670D</name>
    <name evidence="2" type="ORF">GSBRNA2T00007614001</name>
</gene>
<name>A0A078IUK5_BRANA</name>
<dbReference type="Gramene" id="CDY52698">
    <property type="protein sequence ID" value="CDY52698"/>
    <property type="gene ID" value="GSBRNA2T00007614001"/>
</dbReference>
<accession>A0A078IUK5</accession>
<protein>
    <submittedName>
        <fullName evidence="2">BnaA04g10670D protein</fullName>
    </submittedName>
</protein>
<dbReference type="EMBL" id="LK033119">
    <property type="protein sequence ID" value="CDY52698.1"/>
    <property type="molecule type" value="Genomic_DNA"/>
</dbReference>
<evidence type="ECO:0000256" key="1">
    <source>
        <dbReference type="SAM" id="MobiDB-lite"/>
    </source>
</evidence>
<feature type="region of interest" description="Disordered" evidence="1">
    <location>
        <begin position="228"/>
        <end position="290"/>
    </location>
</feature>
<feature type="region of interest" description="Disordered" evidence="1">
    <location>
        <begin position="177"/>
        <end position="203"/>
    </location>
</feature>
<dbReference type="STRING" id="3708.A0A078IUK5"/>
<dbReference type="PANTHER" id="PTHR34280:SF11">
    <property type="entry name" value="TRANSMEMBRANE PROTEIN"/>
    <property type="match status" value="1"/>
</dbReference>
<keyword evidence="3" id="KW-1185">Reference proteome</keyword>
<evidence type="ECO:0000313" key="2">
    <source>
        <dbReference type="EMBL" id="CDY52698.1"/>
    </source>
</evidence>
<proteinExistence type="predicted"/>
<evidence type="ECO:0000313" key="3">
    <source>
        <dbReference type="Proteomes" id="UP000028999"/>
    </source>
</evidence>
<dbReference type="PANTHER" id="PTHR34280">
    <property type="entry name" value="OS01G0920100 PROTEIN"/>
    <property type="match status" value="1"/>
</dbReference>
<dbReference type="InterPro" id="IPR038947">
    <property type="entry name" value="At3g27210-like"/>
</dbReference>
<dbReference type="Proteomes" id="UP000028999">
    <property type="component" value="Unassembled WGS sequence"/>
</dbReference>
<feature type="region of interest" description="Disordered" evidence="1">
    <location>
        <begin position="116"/>
        <end position="135"/>
    </location>
</feature>
<dbReference type="PaxDb" id="3708-A0A078IUK5"/>